<dbReference type="InterPro" id="IPR044781">
    <property type="entry name" value="At5g10690-like"/>
</dbReference>
<proteinExistence type="predicted"/>
<keyword evidence="2" id="KW-1185">Reference proteome</keyword>
<sequence length="66" mass="7780">MQRRLVKKASPHKPNLKTLTSRIIHLITRRSQLRQIFEEIELAKRRYGKLNTIVMNAVLEACVHCQ</sequence>
<dbReference type="EMBL" id="CM017328">
    <property type="protein sequence ID" value="KAE8124967.1"/>
    <property type="molecule type" value="Genomic_DNA"/>
</dbReference>
<dbReference type="OrthoDB" id="185373at2759"/>
<dbReference type="AlphaFoldDB" id="A0A5N6RST4"/>
<organism evidence="1 2">
    <name type="scientific">Carpinus fangiana</name>
    <dbReference type="NCBI Taxonomy" id="176857"/>
    <lineage>
        <taxon>Eukaryota</taxon>
        <taxon>Viridiplantae</taxon>
        <taxon>Streptophyta</taxon>
        <taxon>Embryophyta</taxon>
        <taxon>Tracheophyta</taxon>
        <taxon>Spermatophyta</taxon>
        <taxon>Magnoliopsida</taxon>
        <taxon>eudicotyledons</taxon>
        <taxon>Gunneridae</taxon>
        <taxon>Pentapetalae</taxon>
        <taxon>rosids</taxon>
        <taxon>fabids</taxon>
        <taxon>Fagales</taxon>
        <taxon>Betulaceae</taxon>
        <taxon>Carpinus</taxon>
    </lineage>
</organism>
<name>A0A5N6RST4_9ROSI</name>
<dbReference type="Proteomes" id="UP000327013">
    <property type="component" value="Chromosome 8"/>
</dbReference>
<evidence type="ECO:0000313" key="1">
    <source>
        <dbReference type="EMBL" id="KAE8124967.1"/>
    </source>
</evidence>
<protein>
    <submittedName>
        <fullName evidence="1">Uncharacterized protein</fullName>
    </submittedName>
</protein>
<reference evidence="1 2" key="1">
    <citation type="submission" date="2019-06" db="EMBL/GenBank/DDBJ databases">
        <title>A chromosomal-level reference genome of Carpinus fangiana (Coryloideae, Betulaceae).</title>
        <authorList>
            <person name="Yang X."/>
            <person name="Wang Z."/>
            <person name="Zhang L."/>
            <person name="Hao G."/>
            <person name="Liu J."/>
            <person name="Yang Y."/>
        </authorList>
    </citation>
    <scope>NUCLEOTIDE SEQUENCE [LARGE SCALE GENOMIC DNA]</scope>
    <source>
        <strain evidence="1">Cfa_2016G</strain>
        <tissue evidence="1">Leaf</tissue>
    </source>
</reference>
<accession>A0A5N6RST4</accession>
<dbReference type="PANTHER" id="PTHR47581">
    <property type="entry name" value="OS09G0431600 PROTEIN"/>
    <property type="match status" value="1"/>
</dbReference>
<gene>
    <name evidence="1" type="ORF">FH972_019806</name>
</gene>
<dbReference type="PANTHER" id="PTHR47581:SF2">
    <property type="entry name" value="OS09G0431600 PROTEIN"/>
    <property type="match status" value="1"/>
</dbReference>
<evidence type="ECO:0000313" key="2">
    <source>
        <dbReference type="Proteomes" id="UP000327013"/>
    </source>
</evidence>